<dbReference type="RefSeq" id="XP_005650917.1">
    <property type="nucleotide sequence ID" value="XM_005650860.1"/>
</dbReference>
<dbReference type="SUPFAM" id="SSF50978">
    <property type="entry name" value="WD40 repeat-like"/>
    <property type="match status" value="1"/>
</dbReference>
<feature type="region of interest" description="Disordered" evidence="4">
    <location>
        <begin position="329"/>
        <end position="410"/>
    </location>
</feature>
<accession>I0Z6V4</accession>
<dbReference type="Proteomes" id="UP000007264">
    <property type="component" value="Unassembled WGS sequence"/>
</dbReference>
<dbReference type="SUPFAM" id="SSF81837">
    <property type="entry name" value="BEACH domain"/>
    <property type="match status" value="1"/>
</dbReference>
<dbReference type="eggNOG" id="KOG1786">
    <property type="taxonomic scope" value="Eukaryota"/>
</dbReference>
<feature type="region of interest" description="Disordered" evidence="4">
    <location>
        <begin position="1102"/>
        <end position="1165"/>
    </location>
</feature>
<keyword evidence="1 3" id="KW-0853">WD repeat</keyword>
<feature type="region of interest" description="Disordered" evidence="4">
    <location>
        <begin position="908"/>
        <end position="930"/>
    </location>
</feature>
<dbReference type="SMART" id="SM01026">
    <property type="entry name" value="Beach"/>
    <property type="match status" value="1"/>
</dbReference>
<dbReference type="Gene3D" id="1.10.1540.10">
    <property type="entry name" value="BEACH domain"/>
    <property type="match status" value="1"/>
</dbReference>
<evidence type="ECO:0000256" key="3">
    <source>
        <dbReference type="PROSITE-ProRule" id="PRU00221"/>
    </source>
</evidence>
<proteinExistence type="predicted"/>
<evidence type="ECO:0000256" key="1">
    <source>
        <dbReference type="ARBA" id="ARBA00022574"/>
    </source>
</evidence>
<protein>
    <recommendedName>
        <fullName evidence="5">BEACH domain-containing protein</fullName>
    </recommendedName>
</protein>
<dbReference type="PROSITE" id="PS00678">
    <property type="entry name" value="WD_REPEATS_1"/>
    <property type="match status" value="1"/>
</dbReference>
<feature type="region of interest" description="Disordered" evidence="4">
    <location>
        <begin position="276"/>
        <end position="301"/>
    </location>
</feature>
<keyword evidence="7" id="KW-1185">Reference proteome</keyword>
<dbReference type="STRING" id="574566.I0Z6V4"/>
<dbReference type="EMBL" id="AGSI01000002">
    <property type="protein sequence ID" value="EIE26373.1"/>
    <property type="molecule type" value="Genomic_DNA"/>
</dbReference>
<sequence length="1561" mass="164831">MAELTRVSMETPDEQRLYLLHPHAPHSLADLLRFNPSSLADDVAIRLMLYQMSNFDYLMQLNHLAGRRQGNPAFHPILPWVIDMSVPPEATMHLTLEEESEAPGWRDLTRTQWRLSKGDEQLDFTYSNSDKPHHISDEILSELAYCIYKARRLPVEVLTTVVRAVFEPNEYPASIQRLYAWTPDEAIPEIYNDPTVFSSIHPAMADLAVPEWSSGPEDFVERHRAALESERVSSMMHHWIDLTFGHKLTGEAAVAAKNVALPPSSTAQRLHGRAQLFNQPHPPRGPRPGQTKAPPKSLSEATQRNMTLLEQLESSYSLLATQPGEAAAAAEGGLVVPTEDSPRMDQTDKSSSSLDSEASETGKDDAPETAEPLQPAGSATKHSMEPAEAGSGYANDSDADRRRSHSLASAQAQDVAAVGALIVQLYTRRMHYVRSTDARYWCNQIKQLPSAARSIAAACLAGVGASTDQLLQDEFFTGSVRTAAKFLIAIQAPLTMRGQGCGTRSWPQKQPEEGLSVPGASESASWALGVPCVHRVLEDLAESGGVQELHKTPGALHICLPAILQLLEAAALLRTERSVGDTNAAQSTGDGVHAASKVAGSFVTVWQQLLQCLPRPEVQRECVPLWQRMLSGRPLGGHSSSRSSGQPVSPGFQAALLQIDLLKGLISSIGLTAFLDSVHPHTLDTVCGASHAGHSARPPQSLVTHASQALVDLAACLPLPITTEHILRPLLLSLPQGPDVALAAIHLGDALGSAFVAAHMLPALLGVLTCRPGSALAVSETRSGSVPRSEEGQQGQLAAAALNALTTLEGLLPALGRDTVLCPLLAARPASGERLLPAPLLGPLLCPHPQMDPLLRNRIAGLVLQACNAAGGAEVLTMEVLPQLLPIFTCSATQRRAYGCSISLPPPAPAEASPAQTGSLPPPNAASSDALTLQRRMREAISLAAGSGAVHSGGPPVQSRMQQGGREGEGEDSGYWDLVYLLYPEAVEAAGLGLMHELVSSWPFLERTLAVRYGWTPTAALGPQLARLSERAKAATLRDCTDRIDYEAAFGSEAWRSPESPAKGEVRRAEQTAARLIDDIGWSTPLVWPGVSASVGFAPAAAGAVPSSAPLPRSAVSPSAPLQRPPSRDGGASPRESPTAAGGRARSAMPEPSAGPRGSEWLWLPGEGSSEWMDPSIWSTPAGPRYSGGKARVWARPWRLQARVVHAWRAHREGMHACAAAPSEDFVVSAGRAASSGREADVLRVWDLATSTAGVQYQGHEGAVTALCIVPSTAQLVASWWTNFGAAENGAEASGSETARPGSAAAAAAFSAAATSAASAAGSPPKQPALTGYTCVAAAARGGADVIVAGTADGQVRWLDLECGAPSADLYCRPLSRWQVQGSRAVVAVQQGGGNSHSHGGCLGAGLASGQAALVDARCGGLTAFWQAHEAGLSTLACCMDHMLLTGSQDQSLKLWDVRMLPSSTDSGGAVAGVPRCLHTFEGHREAIGGVQVQGRDAVSFAGQHLGVFSLQAPFTQRIKPVRLQGARGAKESGSLVALNILTESRLLVAGMEDGYIKVCT</sequence>
<evidence type="ECO:0000259" key="5">
    <source>
        <dbReference type="PROSITE" id="PS50197"/>
    </source>
</evidence>
<reference evidence="6 7" key="1">
    <citation type="journal article" date="2012" name="Genome Biol.">
        <title>The genome of the polar eukaryotic microalga coccomyxa subellipsoidea reveals traits of cold adaptation.</title>
        <authorList>
            <person name="Blanc G."/>
            <person name="Agarkova I."/>
            <person name="Grimwood J."/>
            <person name="Kuo A."/>
            <person name="Brueggeman A."/>
            <person name="Dunigan D."/>
            <person name="Gurnon J."/>
            <person name="Ladunga I."/>
            <person name="Lindquist E."/>
            <person name="Lucas S."/>
            <person name="Pangilinan J."/>
            <person name="Proschold T."/>
            <person name="Salamov A."/>
            <person name="Schmutz J."/>
            <person name="Weeks D."/>
            <person name="Yamada T."/>
            <person name="Claverie J.M."/>
            <person name="Grigoriev I."/>
            <person name="Van Etten J."/>
            <person name="Lomsadze A."/>
            <person name="Borodovsky M."/>
        </authorList>
    </citation>
    <scope>NUCLEOTIDE SEQUENCE [LARGE SCALE GENOMIC DNA]</scope>
    <source>
        <strain evidence="6 7">C-169</strain>
    </source>
</reference>
<dbReference type="PROSITE" id="PS50197">
    <property type="entry name" value="BEACH"/>
    <property type="match status" value="1"/>
</dbReference>
<dbReference type="Gene3D" id="2.130.10.10">
    <property type="entry name" value="YVTN repeat-like/Quinoprotein amine dehydrogenase"/>
    <property type="match status" value="2"/>
</dbReference>
<dbReference type="InterPro" id="IPR000409">
    <property type="entry name" value="BEACH_dom"/>
</dbReference>
<dbReference type="PANTHER" id="PTHR46866:SF1">
    <property type="entry name" value="GH12955P"/>
    <property type="match status" value="1"/>
</dbReference>
<evidence type="ECO:0000313" key="7">
    <source>
        <dbReference type="Proteomes" id="UP000007264"/>
    </source>
</evidence>
<gene>
    <name evidence="6" type="ORF">COCSUDRAFT_58909</name>
</gene>
<dbReference type="OrthoDB" id="29306at2759"/>
<feature type="repeat" description="WD" evidence="3">
    <location>
        <begin position="1426"/>
        <end position="1459"/>
    </location>
</feature>
<dbReference type="KEGG" id="csl:COCSUDRAFT_58909"/>
<dbReference type="Pfam" id="PF00400">
    <property type="entry name" value="WD40"/>
    <property type="match status" value="1"/>
</dbReference>
<dbReference type="InterPro" id="IPR036372">
    <property type="entry name" value="BEACH_dom_sf"/>
</dbReference>
<comment type="caution">
    <text evidence="6">The sequence shown here is derived from an EMBL/GenBank/DDBJ whole genome shotgun (WGS) entry which is preliminary data.</text>
</comment>
<name>I0Z6V4_COCSC</name>
<dbReference type="InterPro" id="IPR001680">
    <property type="entry name" value="WD40_rpt"/>
</dbReference>
<evidence type="ECO:0000313" key="6">
    <source>
        <dbReference type="EMBL" id="EIE26373.1"/>
    </source>
</evidence>
<dbReference type="CDD" id="cd06071">
    <property type="entry name" value="Beach"/>
    <property type="match status" value="1"/>
</dbReference>
<dbReference type="SMART" id="SM00320">
    <property type="entry name" value="WD40"/>
    <property type="match status" value="4"/>
</dbReference>
<feature type="region of interest" description="Disordered" evidence="4">
    <location>
        <begin position="946"/>
        <end position="970"/>
    </location>
</feature>
<dbReference type="InterPro" id="IPR015943">
    <property type="entry name" value="WD40/YVTN_repeat-like_dom_sf"/>
</dbReference>
<organism evidence="6 7">
    <name type="scientific">Coccomyxa subellipsoidea (strain C-169)</name>
    <name type="common">Green microalga</name>
    <dbReference type="NCBI Taxonomy" id="574566"/>
    <lineage>
        <taxon>Eukaryota</taxon>
        <taxon>Viridiplantae</taxon>
        <taxon>Chlorophyta</taxon>
        <taxon>core chlorophytes</taxon>
        <taxon>Trebouxiophyceae</taxon>
        <taxon>Trebouxiophyceae incertae sedis</taxon>
        <taxon>Coccomyxaceae</taxon>
        <taxon>Coccomyxa</taxon>
        <taxon>Coccomyxa subellipsoidea</taxon>
    </lineage>
</organism>
<dbReference type="Pfam" id="PF02138">
    <property type="entry name" value="Beach"/>
    <property type="match status" value="1"/>
</dbReference>
<dbReference type="GeneID" id="17044383"/>
<dbReference type="PROSITE" id="PS50082">
    <property type="entry name" value="WD_REPEATS_2"/>
    <property type="match status" value="1"/>
</dbReference>
<evidence type="ECO:0000256" key="2">
    <source>
        <dbReference type="ARBA" id="ARBA00022737"/>
    </source>
</evidence>
<dbReference type="InterPro" id="IPR019775">
    <property type="entry name" value="WD40_repeat_CS"/>
</dbReference>
<evidence type="ECO:0000256" key="4">
    <source>
        <dbReference type="SAM" id="MobiDB-lite"/>
    </source>
</evidence>
<dbReference type="InterPro" id="IPR036322">
    <property type="entry name" value="WD40_repeat_dom_sf"/>
</dbReference>
<feature type="domain" description="BEACH" evidence="5">
    <location>
        <begin position="32"/>
        <end position="316"/>
    </location>
</feature>
<keyword evidence="2" id="KW-0677">Repeat</keyword>
<dbReference type="PANTHER" id="PTHR46866">
    <property type="entry name" value="GH12955P"/>
    <property type="match status" value="1"/>
</dbReference>